<dbReference type="Pfam" id="PF06439">
    <property type="entry name" value="3keto-disac_hyd"/>
    <property type="match status" value="1"/>
</dbReference>
<feature type="compositionally biased region" description="Basic and acidic residues" evidence="1">
    <location>
        <begin position="55"/>
        <end position="65"/>
    </location>
</feature>
<dbReference type="InterPro" id="IPR013320">
    <property type="entry name" value="ConA-like_dom_sf"/>
</dbReference>
<sequence precursor="true">MAILFPHPPNELSLRKPMMNRTSIFLLCTAILCPASSLVWADAQGTVLLQDDFNREESNPEKEDVGGGWTTNSKARAKGNKQVDLVDGAVHITMHEDADHGVSLVHDVAFQDATITCRFKIGKKNDVGFNIADMKEKSVHAGHICMARIKPGMLQISDLKTGNMNQEIYEARKAGTITAEQKQMAKSKNKNFKIKLATDQWHDLSIAILGDTMTVKIDGEEVGEFSSPGIAHPTKSRLRIAVNSDAWVDDLKIVSGI</sequence>
<feature type="region of interest" description="Disordered" evidence="1">
    <location>
        <begin position="55"/>
        <end position="74"/>
    </location>
</feature>
<feature type="chain" id="PRO_5022691142" description="3-keto-alpha-glucoside-1,2-lyase/3-keto-2-hydroxy-glucal hydratase domain-containing protein" evidence="2">
    <location>
        <begin position="42"/>
        <end position="257"/>
    </location>
</feature>
<feature type="domain" description="3-keto-alpha-glucoside-1,2-lyase/3-keto-2-hydroxy-glucal hydratase" evidence="3">
    <location>
        <begin position="67"/>
        <end position="231"/>
    </location>
</feature>
<comment type="caution">
    <text evidence="4">The sequence shown here is derived from an EMBL/GenBank/DDBJ whole genome shotgun (WGS) entry which is preliminary data.</text>
</comment>
<accession>A0A5C5WWL8</accession>
<keyword evidence="5" id="KW-1185">Reference proteome</keyword>
<evidence type="ECO:0000313" key="4">
    <source>
        <dbReference type="EMBL" id="TWT54373.1"/>
    </source>
</evidence>
<evidence type="ECO:0000256" key="2">
    <source>
        <dbReference type="SAM" id="SignalP"/>
    </source>
</evidence>
<evidence type="ECO:0000313" key="5">
    <source>
        <dbReference type="Proteomes" id="UP000316598"/>
    </source>
</evidence>
<dbReference type="Gene3D" id="2.60.120.560">
    <property type="entry name" value="Exo-inulinase, domain 1"/>
    <property type="match status" value="1"/>
</dbReference>
<name>A0A5C5WWL8_9BACT</name>
<organism evidence="4 5">
    <name type="scientific">Rubripirellula amarantea</name>
    <dbReference type="NCBI Taxonomy" id="2527999"/>
    <lineage>
        <taxon>Bacteria</taxon>
        <taxon>Pseudomonadati</taxon>
        <taxon>Planctomycetota</taxon>
        <taxon>Planctomycetia</taxon>
        <taxon>Pirellulales</taxon>
        <taxon>Pirellulaceae</taxon>
        <taxon>Rubripirellula</taxon>
    </lineage>
</organism>
<feature type="signal peptide" evidence="2">
    <location>
        <begin position="1"/>
        <end position="41"/>
    </location>
</feature>
<proteinExistence type="predicted"/>
<gene>
    <name evidence="4" type="ORF">Pla22_20200</name>
</gene>
<dbReference type="AlphaFoldDB" id="A0A5C5WWL8"/>
<dbReference type="SUPFAM" id="SSF49899">
    <property type="entry name" value="Concanavalin A-like lectins/glucanases"/>
    <property type="match status" value="1"/>
</dbReference>
<dbReference type="InterPro" id="IPR010496">
    <property type="entry name" value="AL/BT2_dom"/>
</dbReference>
<evidence type="ECO:0000259" key="3">
    <source>
        <dbReference type="Pfam" id="PF06439"/>
    </source>
</evidence>
<reference evidence="4 5" key="1">
    <citation type="submission" date="2019-02" db="EMBL/GenBank/DDBJ databases">
        <title>Deep-cultivation of Planctomycetes and their phenomic and genomic characterization uncovers novel biology.</title>
        <authorList>
            <person name="Wiegand S."/>
            <person name="Jogler M."/>
            <person name="Boedeker C."/>
            <person name="Pinto D."/>
            <person name="Vollmers J."/>
            <person name="Rivas-Marin E."/>
            <person name="Kohn T."/>
            <person name="Peeters S.H."/>
            <person name="Heuer A."/>
            <person name="Rast P."/>
            <person name="Oberbeckmann S."/>
            <person name="Bunk B."/>
            <person name="Jeske O."/>
            <person name="Meyerdierks A."/>
            <person name="Storesund J.E."/>
            <person name="Kallscheuer N."/>
            <person name="Luecker S."/>
            <person name="Lage O.M."/>
            <person name="Pohl T."/>
            <person name="Merkel B.J."/>
            <person name="Hornburger P."/>
            <person name="Mueller R.-W."/>
            <person name="Bruemmer F."/>
            <person name="Labrenz M."/>
            <person name="Spormann A.M."/>
            <person name="Op Den Camp H."/>
            <person name="Overmann J."/>
            <person name="Amann R."/>
            <person name="Jetten M.S.M."/>
            <person name="Mascher T."/>
            <person name="Medema M.H."/>
            <person name="Devos D.P."/>
            <person name="Kaster A.-K."/>
            <person name="Ovreas L."/>
            <person name="Rohde M."/>
            <person name="Galperin M.Y."/>
            <person name="Jogler C."/>
        </authorList>
    </citation>
    <scope>NUCLEOTIDE SEQUENCE [LARGE SCALE GENOMIC DNA]</scope>
    <source>
        <strain evidence="4 5">Pla22</strain>
    </source>
</reference>
<keyword evidence="2" id="KW-0732">Signal</keyword>
<dbReference type="GO" id="GO:0016787">
    <property type="term" value="F:hydrolase activity"/>
    <property type="evidence" value="ECO:0007669"/>
    <property type="project" value="InterPro"/>
</dbReference>
<protein>
    <recommendedName>
        <fullName evidence="3">3-keto-alpha-glucoside-1,2-lyase/3-keto-2-hydroxy-glucal hydratase domain-containing protein</fullName>
    </recommendedName>
</protein>
<evidence type="ECO:0000256" key="1">
    <source>
        <dbReference type="SAM" id="MobiDB-lite"/>
    </source>
</evidence>
<dbReference type="Proteomes" id="UP000316598">
    <property type="component" value="Unassembled WGS sequence"/>
</dbReference>
<dbReference type="EMBL" id="SJPI01000001">
    <property type="protein sequence ID" value="TWT54373.1"/>
    <property type="molecule type" value="Genomic_DNA"/>
</dbReference>